<dbReference type="Pfam" id="PF02782">
    <property type="entry name" value="FGGY_C"/>
    <property type="match status" value="1"/>
</dbReference>
<dbReference type="Proteomes" id="UP001299220">
    <property type="component" value="Unassembled WGS sequence"/>
</dbReference>
<dbReference type="Gene3D" id="3.30.420.40">
    <property type="match status" value="1"/>
</dbReference>
<dbReference type="SUPFAM" id="SSF53067">
    <property type="entry name" value="Actin-like ATPase domain"/>
    <property type="match status" value="1"/>
</dbReference>
<dbReference type="EMBL" id="JAFBIT010000002">
    <property type="protein sequence ID" value="MCF2652467.1"/>
    <property type="molecule type" value="Genomic_DNA"/>
</dbReference>
<evidence type="ECO:0000259" key="1">
    <source>
        <dbReference type="Pfam" id="PF02782"/>
    </source>
</evidence>
<feature type="domain" description="Carbohydrate kinase FGGY C-terminal" evidence="1">
    <location>
        <begin position="16"/>
        <end position="74"/>
    </location>
</feature>
<comment type="caution">
    <text evidence="2">The sequence shown here is derived from an EMBL/GenBank/DDBJ whole genome shotgun (WGS) entry which is preliminary data.</text>
</comment>
<dbReference type="InterPro" id="IPR018485">
    <property type="entry name" value="FGGY_C"/>
</dbReference>
<proteinExistence type="predicted"/>
<sequence>MWAQFARTGDPSTPDFQWPAFTGLGAPYWRPEARAVFWGMSRTTGRAELVKAAEECIAYQIADVVRAMEADSGARKTY</sequence>
<name>A0ABS9CNP3_9FIRM</name>
<reference evidence="2 3" key="1">
    <citation type="submission" date="2020-12" db="EMBL/GenBank/DDBJ databases">
        <title>Whole genome sequences of gut porcine anaerobes.</title>
        <authorList>
            <person name="Kubasova T."/>
            <person name="Jahodarova E."/>
            <person name="Rychlik I."/>
        </authorList>
    </citation>
    <scope>NUCLEOTIDE SEQUENCE [LARGE SCALE GENOMIC DNA]</scope>
    <source>
        <strain evidence="2 3">An867</strain>
    </source>
</reference>
<gene>
    <name evidence="2" type="ORF">JQM67_07620</name>
</gene>
<accession>A0ABS9CNP3</accession>
<evidence type="ECO:0000313" key="3">
    <source>
        <dbReference type="Proteomes" id="UP001299220"/>
    </source>
</evidence>
<dbReference type="RefSeq" id="WP_328228825.1">
    <property type="nucleotide sequence ID" value="NZ_JAFBIT010000002.1"/>
</dbReference>
<organism evidence="2 3">
    <name type="scientific">Anaeromassilibacillus senegalensis</name>
    <dbReference type="NCBI Taxonomy" id="1673717"/>
    <lineage>
        <taxon>Bacteria</taxon>
        <taxon>Bacillati</taxon>
        <taxon>Bacillota</taxon>
        <taxon>Clostridia</taxon>
        <taxon>Eubacteriales</taxon>
        <taxon>Acutalibacteraceae</taxon>
        <taxon>Anaeromassilibacillus</taxon>
    </lineage>
</organism>
<evidence type="ECO:0000313" key="2">
    <source>
        <dbReference type="EMBL" id="MCF2652467.1"/>
    </source>
</evidence>
<protein>
    <recommendedName>
        <fullName evidence="1">Carbohydrate kinase FGGY C-terminal domain-containing protein</fullName>
    </recommendedName>
</protein>
<keyword evidence="3" id="KW-1185">Reference proteome</keyword>
<dbReference type="InterPro" id="IPR043129">
    <property type="entry name" value="ATPase_NBD"/>
</dbReference>